<organism evidence="2 3">
    <name type="scientific">Brassicogethes aeneus</name>
    <name type="common">Rape pollen beetle</name>
    <name type="synonym">Meligethes aeneus</name>
    <dbReference type="NCBI Taxonomy" id="1431903"/>
    <lineage>
        <taxon>Eukaryota</taxon>
        <taxon>Metazoa</taxon>
        <taxon>Ecdysozoa</taxon>
        <taxon>Arthropoda</taxon>
        <taxon>Hexapoda</taxon>
        <taxon>Insecta</taxon>
        <taxon>Pterygota</taxon>
        <taxon>Neoptera</taxon>
        <taxon>Endopterygota</taxon>
        <taxon>Coleoptera</taxon>
        <taxon>Polyphaga</taxon>
        <taxon>Cucujiformia</taxon>
        <taxon>Nitidulidae</taxon>
        <taxon>Meligethinae</taxon>
        <taxon>Brassicogethes</taxon>
    </lineage>
</organism>
<name>A0A9P0FPB9_BRAAE</name>
<reference evidence="2" key="1">
    <citation type="submission" date="2021-12" db="EMBL/GenBank/DDBJ databases">
        <authorList>
            <person name="King R."/>
        </authorList>
    </citation>
    <scope>NUCLEOTIDE SEQUENCE</scope>
</reference>
<dbReference type="EMBL" id="OV121139">
    <property type="protein sequence ID" value="CAH0563008.1"/>
    <property type="molecule type" value="Genomic_DNA"/>
</dbReference>
<feature type="region of interest" description="Disordered" evidence="1">
    <location>
        <begin position="43"/>
        <end position="81"/>
    </location>
</feature>
<evidence type="ECO:0000313" key="2">
    <source>
        <dbReference type="EMBL" id="CAH0563008.1"/>
    </source>
</evidence>
<keyword evidence="3" id="KW-1185">Reference proteome</keyword>
<gene>
    <name evidence="2" type="ORF">MELIAE_LOCUS12015</name>
</gene>
<dbReference type="AlphaFoldDB" id="A0A9P0FPB9"/>
<evidence type="ECO:0000256" key="1">
    <source>
        <dbReference type="SAM" id="MobiDB-lite"/>
    </source>
</evidence>
<evidence type="ECO:0000313" key="3">
    <source>
        <dbReference type="Proteomes" id="UP001154078"/>
    </source>
</evidence>
<sequence>MKQTGASPIKFEYFDEMDGIFGDKPNVQPVALACIMTPIVENHDDGSQHNMLEKNKENTPVNNKEKETNWEAQERMHKEKMARQDRMLDLFETYRKI</sequence>
<dbReference type="Proteomes" id="UP001154078">
    <property type="component" value="Chromosome 8"/>
</dbReference>
<dbReference type="OrthoDB" id="6781290at2759"/>
<protein>
    <submittedName>
        <fullName evidence="2">Uncharacterized protein</fullName>
    </submittedName>
</protein>
<proteinExistence type="predicted"/>
<accession>A0A9P0FPB9</accession>